<gene>
    <name evidence="1" type="ORF">SAMN04489750_3852</name>
</gene>
<name>A0A2Y9BLN7_9MICO</name>
<proteinExistence type="predicted"/>
<dbReference type="AlphaFoldDB" id="A0A2Y9BLN7"/>
<sequence length="135" mass="14641">MPSTCRRTLQGEGAVHTAHADVVIDGWAGCYLDVVKTILRRSGYGRGIVVVHDGNRLRLRGAVPRDLGDRLAGLVEGLLARAADLEARDTETSDAELDEWHELILQAEHAGVLSRRLFNTSAEAVGRPSYRAQAG</sequence>
<dbReference type="Proteomes" id="UP000250028">
    <property type="component" value="Unassembled WGS sequence"/>
</dbReference>
<dbReference type="EMBL" id="UESZ01000002">
    <property type="protein sequence ID" value="SSA59047.1"/>
    <property type="molecule type" value="Genomic_DNA"/>
</dbReference>
<evidence type="ECO:0000313" key="2">
    <source>
        <dbReference type="Proteomes" id="UP000250028"/>
    </source>
</evidence>
<keyword evidence="2" id="KW-1185">Reference proteome</keyword>
<protein>
    <submittedName>
        <fullName evidence="1">Uncharacterized protein</fullName>
    </submittedName>
</protein>
<organism evidence="1 2">
    <name type="scientific">Branchiibius hedensis</name>
    <dbReference type="NCBI Taxonomy" id="672460"/>
    <lineage>
        <taxon>Bacteria</taxon>
        <taxon>Bacillati</taxon>
        <taxon>Actinomycetota</taxon>
        <taxon>Actinomycetes</taxon>
        <taxon>Micrococcales</taxon>
        <taxon>Dermacoccaceae</taxon>
        <taxon>Branchiibius</taxon>
    </lineage>
</organism>
<accession>A0A2Y9BLN7</accession>
<evidence type="ECO:0000313" key="1">
    <source>
        <dbReference type="EMBL" id="SSA59047.1"/>
    </source>
</evidence>
<dbReference type="RefSeq" id="WP_109689391.1">
    <property type="nucleotide sequence ID" value="NZ_QGDN01000002.1"/>
</dbReference>
<reference evidence="2" key="1">
    <citation type="submission" date="2016-10" db="EMBL/GenBank/DDBJ databases">
        <authorList>
            <person name="Varghese N."/>
            <person name="Submissions S."/>
        </authorList>
    </citation>
    <scope>NUCLEOTIDE SEQUENCE [LARGE SCALE GENOMIC DNA]</scope>
    <source>
        <strain evidence="2">DSM 22951</strain>
    </source>
</reference>